<keyword evidence="5" id="KW-1185">Reference proteome</keyword>
<organism evidence="4 5">
    <name type="scientific">Paracoccus aurantius</name>
    <dbReference type="NCBI Taxonomy" id="3073814"/>
    <lineage>
        <taxon>Bacteria</taxon>
        <taxon>Pseudomonadati</taxon>
        <taxon>Pseudomonadota</taxon>
        <taxon>Alphaproteobacteria</taxon>
        <taxon>Rhodobacterales</taxon>
        <taxon>Paracoccaceae</taxon>
        <taxon>Paracoccus</taxon>
    </lineage>
</organism>
<sequence length="1011" mass="110617">MNLNDRFEDHIPSRDAQAKADTMRQAALALLPPHEIKPRDNTRRFELADASRAEGSYELAQALYEAVLLTKPDNVKALRQNAACRLAAGKINEALASAEAGLLILPQDPVLERIRLNSAKRLGTLQSQPAASTSLSPKRILDLARKHLHQSKPEEAASLLDELLSKYPAHIHGLALRAHVALRTGDLEGALKFCARGLEVRPDHPGILTTRAKALSRRGQHETALGQLEEAYRTNPDLDAGAKFALAEARLAAGQEIQADVMYVEVLNEAPGDPRAHLSRIRNALSAGDINEALERCDAALVDHPGDPRFLGRRAHVLLQAGRADEALSILEALKAKATSRPQLRRQLASTLLAVGRRSEAKQILLELLTIDPGDSDARLGLAEIADQEGDSAAALKMMEGALSPAADLNNSAGEPPAPSGAIATERPGPILKYLQLCLKHGRTNQARQILEGIGSPDEHWSMPQLMSLSGLAQKTGAMPVLSSTLQASLARDVLSPGMALNILRMGQATGNERLALKLRDQLQIKLPLGQQDLFRLRSDLTIYGPEGALTRLRATRIARRNPIQAEALGDLLAKAGQRELCLRYLRHCRRRWPASLPILKLQNAAMNRFGAAQAALDELESMPISNGAETKRLRIRSLIALGRLEDVLQIVDQMDPGQRKPLGSQGQMMIRLAMGDAKGAAALVDAVAAESSRSERTKARFRVSHLGAFLNELQLIGSDLPSVVACPDKIAEDLKRGFYFPAKRSIDAWQASVKSPSRLRNESEIPRRIVQYWDQNEIPPVIAGLMQSWQKVPGYSYQRYSRQTAIAFLNERFEPSYVRAFKLTHSPAEQCDFLRLCLLFADGGIYADADDLLLGDVDQLRCRGAGVVLYRECFGAIGNNFLAARPGHALFRRAAEMARDSLLARENDLTWSKLGPGLMTRATALHVSTEPDEDLTLISEQDLSQVVQIHMTLPYKATPAYWNNREGRAPDSIIKILSDFANGSKATSDHDPKTDPTKIIKGSGEPASPR</sequence>
<evidence type="ECO:0000256" key="3">
    <source>
        <dbReference type="SAM" id="MobiDB-lite"/>
    </source>
</evidence>
<keyword evidence="2" id="KW-0802">TPR repeat</keyword>
<dbReference type="SUPFAM" id="SSF53448">
    <property type="entry name" value="Nucleotide-diphospho-sugar transferases"/>
    <property type="match status" value="1"/>
</dbReference>
<dbReference type="PANTHER" id="PTHR45586:SF1">
    <property type="entry name" value="LIPOPOLYSACCHARIDE ASSEMBLY PROTEIN B"/>
    <property type="match status" value="1"/>
</dbReference>
<dbReference type="PANTHER" id="PTHR45586">
    <property type="entry name" value="TPR REPEAT-CONTAINING PROTEIN PA4667"/>
    <property type="match status" value="1"/>
</dbReference>
<dbReference type="Gene3D" id="1.25.40.10">
    <property type="entry name" value="Tetratricopeptide repeat domain"/>
    <property type="match status" value="2"/>
</dbReference>
<dbReference type="InterPro" id="IPR007577">
    <property type="entry name" value="GlycoTrfase_DXD_sugar-bd_CS"/>
</dbReference>
<proteinExistence type="predicted"/>
<reference evidence="5" key="1">
    <citation type="submission" date="2023-07" db="EMBL/GenBank/DDBJ databases">
        <title>Paracoccus sp. MBLB3053 whole genome sequence.</title>
        <authorList>
            <person name="Hwang C.Y."/>
            <person name="Cho E.-S."/>
            <person name="Seo M.-J."/>
        </authorList>
    </citation>
    <scope>NUCLEOTIDE SEQUENCE [LARGE SCALE GENOMIC DNA]</scope>
    <source>
        <strain evidence="5">MBLB3053</strain>
    </source>
</reference>
<dbReference type="SMART" id="SM00028">
    <property type="entry name" value="TPR"/>
    <property type="match status" value="9"/>
</dbReference>
<comment type="caution">
    <text evidence="4">The sequence shown here is derived from an EMBL/GenBank/DDBJ whole genome shotgun (WGS) entry which is preliminary data.</text>
</comment>
<feature type="compositionally biased region" description="Basic and acidic residues" evidence="3">
    <location>
        <begin position="988"/>
        <end position="999"/>
    </location>
</feature>
<dbReference type="InterPro" id="IPR011990">
    <property type="entry name" value="TPR-like_helical_dom_sf"/>
</dbReference>
<evidence type="ECO:0000256" key="1">
    <source>
        <dbReference type="ARBA" id="ARBA00022737"/>
    </source>
</evidence>
<dbReference type="InterPro" id="IPR051012">
    <property type="entry name" value="CellSynth/LPSAsmb/PSIAsmb"/>
</dbReference>
<dbReference type="SUPFAM" id="SSF48452">
    <property type="entry name" value="TPR-like"/>
    <property type="match status" value="1"/>
</dbReference>
<dbReference type="RefSeq" id="WP_311160877.1">
    <property type="nucleotide sequence ID" value="NZ_JAVQLW010000001.1"/>
</dbReference>
<dbReference type="InterPro" id="IPR029044">
    <property type="entry name" value="Nucleotide-diphossugar_trans"/>
</dbReference>
<gene>
    <name evidence="4" type="ORF">RGQ15_13730</name>
</gene>
<accession>A0ABU2HU92</accession>
<feature type="region of interest" description="Disordered" evidence="3">
    <location>
        <begin position="984"/>
        <end position="1011"/>
    </location>
</feature>
<name>A0ABU2HU92_9RHOB</name>
<dbReference type="Gene3D" id="3.90.550.20">
    <property type="match status" value="1"/>
</dbReference>
<keyword evidence="1" id="KW-0677">Repeat</keyword>
<dbReference type="Pfam" id="PF04488">
    <property type="entry name" value="Gly_transf_sug"/>
    <property type="match status" value="1"/>
</dbReference>
<dbReference type="Proteomes" id="UP001269144">
    <property type="component" value="Unassembled WGS sequence"/>
</dbReference>
<protein>
    <submittedName>
        <fullName evidence="4">Tetratricopeptide repeat protein</fullName>
    </submittedName>
</protein>
<dbReference type="EMBL" id="JAVQLW010000001">
    <property type="protein sequence ID" value="MDS9468625.1"/>
    <property type="molecule type" value="Genomic_DNA"/>
</dbReference>
<dbReference type="Pfam" id="PF14559">
    <property type="entry name" value="TPR_19"/>
    <property type="match status" value="2"/>
</dbReference>
<dbReference type="Pfam" id="PF13429">
    <property type="entry name" value="TPR_15"/>
    <property type="match status" value="1"/>
</dbReference>
<dbReference type="InterPro" id="IPR019734">
    <property type="entry name" value="TPR_rpt"/>
</dbReference>
<evidence type="ECO:0000256" key="2">
    <source>
        <dbReference type="ARBA" id="ARBA00022803"/>
    </source>
</evidence>
<evidence type="ECO:0000313" key="5">
    <source>
        <dbReference type="Proteomes" id="UP001269144"/>
    </source>
</evidence>
<evidence type="ECO:0000313" key="4">
    <source>
        <dbReference type="EMBL" id="MDS9468625.1"/>
    </source>
</evidence>